<evidence type="ECO:0000313" key="2">
    <source>
        <dbReference type="EMBL" id="CAQ00166.1"/>
    </source>
</evidence>
<name>B0RHA8_CLASE</name>
<evidence type="ECO:0000256" key="1">
    <source>
        <dbReference type="SAM" id="Phobius"/>
    </source>
</evidence>
<dbReference type="HOGENOM" id="CLU_2057233_0_0_11"/>
<evidence type="ECO:0000313" key="3">
    <source>
        <dbReference type="Proteomes" id="UP000001318"/>
    </source>
</evidence>
<keyword evidence="3" id="KW-1185">Reference proteome</keyword>
<keyword evidence="1" id="KW-0812">Transmembrane</keyword>
<dbReference type="KEGG" id="cms:CMS0040"/>
<dbReference type="AlphaFoldDB" id="B0RHA8"/>
<feature type="transmembrane region" description="Helical" evidence="1">
    <location>
        <begin position="55"/>
        <end position="76"/>
    </location>
</feature>
<dbReference type="Proteomes" id="UP000001318">
    <property type="component" value="Chromosome"/>
</dbReference>
<proteinExistence type="predicted"/>
<sequence length="119" mass="13476">MRWQAPQAVRRGGRELHGQRLLPQRLAHRGRGEAVAVGVGIGIGFRVVVGEVGRLVVLVVVLRLLVVRFVGLVRVVRFRHRRPGLRYRDPQHPLRSRVLGLRLVLAVHLIGRPARQEHP</sequence>
<dbReference type="EMBL" id="AM849034">
    <property type="protein sequence ID" value="CAQ00166.1"/>
    <property type="molecule type" value="Genomic_DNA"/>
</dbReference>
<organism evidence="2 3">
    <name type="scientific">Clavibacter sepedonicus</name>
    <name type="common">Clavibacter michiganensis subsp. sepedonicus</name>
    <dbReference type="NCBI Taxonomy" id="31964"/>
    <lineage>
        <taxon>Bacteria</taxon>
        <taxon>Bacillati</taxon>
        <taxon>Actinomycetota</taxon>
        <taxon>Actinomycetes</taxon>
        <taxon>Micrococcales</taxon>
        <taxon>Microbacteriaceae</taxon>
        <taxon>Clavibacter</taxon>
    </lineage>
</organism>
<protein>
    <submittedName>
        <fullName evidence="2">Integral mebrane protein</fullName>
    </submittedName>
</protein>
<accession>B0RHA8</accession>
<gene>
    <name evidence="2" type="ordered locus">CMS0040</name>
</gene>
<keyword evidence="1" id="KW-0472">Membrane</keyword>
<reference evidence="2 3" key="1">
    <citation type="journal article" date="2008" name="J. Bacteriol.">
        <title>Genome of the actinomycete plant pathogen Clavibacter michiganensis subsp. sepedonicus suggests recent niche adaptation.</title>
        <authorList>
            <person name="Bentley S.D."/>
            <person name="Corton C."/>
            <person name="Brown S.E."/>
            <person name="Barron A."/>
            <person name="Clark L."/>
            <person name="Doggett J."/>
            <person name="Harris B."/>
            <person name="Ormond D."/>
            <person name="Quail M.A."/>
            <person name="May G."/>
            <person name="Francis D."/>
            <person name="Knudson D."/>
            <person name="Parkhill J."/>
            <person name="Ishimaru C.A."/>
        </authorList>
    </citation>
    <scope>NUCLEOTIDE SEQUENCE [LARGE SCALE GENOMIC DNA]</scope>
    <source>
        <strain evidence="3">ATCC 33113 / DSM 20744 / JCM 9667 / LMG 2889 / ICMP 2535 / C-1</strain>
    </source>
</reference>
<feature type="transmembrane region" description="Helical" evidence="1">
    <location>
        <begin position="30"/>
        <end position="49"/>
    </location>
</feature>
<keyword evidence="1" id="KW-1133">Transmembrane helix</keyword>
<dbReference type="STRING" id="31964.CMS0040"/>